<reference evidence="1" key="1">
    <citation type="journal article" date="2021" name="Proc. Natl. Acad. Sci. U.S.A.">
        <title>A Catalog of Tens of Thousands of Viruses from Human Metagenomes Reveals Hidden Associations with Chronic Diseases.</title>
        <authorList>
            <person name="Tisza M.J."/>
            <person name="Buck C.B."/>
        </authorList>
    </citation>
    <scope>NUCLEOTIDE SEQUENCE</scope>
    <source>
        <strain evidence="1">CtPyh10</strain>
    </source>
</reference>
<sequence>MGFADHPYCVVLQKHDPDSTDSAQESAYADEVLVLALTHPQDDGKIIRGKLMINGDTKRLARALLATDFRDAIRGAIRDALDESDKHKRSLFDRLFRRKEDA</sequence>
<dbReference type="EMBL" id="BK032711">
    <property type="protein sequence ID" value="DAF56298.1"/>
    <property type="molecule type" value="Genomic_DNA"/>
</dbReference>
<proteinExistence type="predicted"/>
<protein>
    <submittedName>
        <fullName evidence="1">Uncharacterized protein</fullName>
    </submittedName>
</protein>
<name>A0A8S5T0I4_9CAUD</name>
<organism evidence="1">
    <name type="scientific">Siphoviridae sp. ctPyh10</name>
    <dbReference type="NCBI Taxonomy" id="2827865"/>
    <lineage>
        <taxon>Viruses</taxon>
        <taxon>Duplodnaviria</taxon>
        <taxon>Heunggongvirae</taxon>
        <taxon>Uroviricota</taxon>
        <taxon>Caudoviricetes</taxon>
    </lineage>
</organism>
<evidence type="ECO:0000313" key="1">
    <source>
        <dbReference type="EMBL" id="DAF56298.1"/>
    </source>
</evidence>
<accession>A0A8S5T0I4</accession>